<keyword evidence="1" id="KW-0732">Signal</keyword>
<comment type="caution">
    <text evidence="3">The sequence shown here is derived from an EMBL/GenBank/DDBJ whole genome shotgun (WGS) entry which is preliminary data.</text>
</comment>
<dbReference type="Gene3D" id="1.20.20.20">
    <property type="entry name" value="Haemophore, haem-binding domain"/>
    <property type="match status" value="1"/>
</dbReference>
<dbReference type="Proteomes" id="UP000193564">
    <property type="component" value="Unassembled WGS sequence"/>
</dbReference>
<reference evidence="3 4" key="1">
    <citation type="submission" date="2016-01" db="EMBL/GenBank/DDBJ databases">
        <title>The new phylogeny of the genus Mycobacterium.</title>
        <authorList>
            <person name="Tarcisio F."/>
            <person name="Conor M."/>
            <person name="Antonella G."/>
            <person name="Elisabetta G."/>
            <person name="Giulia F.S."/>
            <person name="Sara T."/>
            <person name="Anna F."/>
            <person name="Clotilde B."/>
            <person name="Roberto B."/>
            <person name="Veronica D.S."/>
            <person name="Fabio R."/>
            <person name="Monica P."/>
            <person name="Olivier J."/>
            <person name="Enrico T."/>
            <person name="Nicola S."/>
        </authorList>
    </citation>
    <scope>NUCLEOTIDE SEQUENCE [LARGE SCALE GENOMIC DNA]</scope>
    <source>
        <strain evidence="3 4">DSM 44339</strain>
    </source>
</reference>
<feature type="chain" id="PRO_5039517784" description="Haemophore haem-binding domain-containing protein" evidence="1">
    <location>
        <begin position="28"/>
        <end position="141"/>
    </location>
</feature>
<gene>
    <name evidence="3" type="ORF">AWC01_13140</name>
</gene>
<accession>A0A1X1T4S8</accession>
<dbReference type="EMBL" id="LQOS01000033">
    <property type="protein sequence ID" value="ORV39532.1"/>
    <property type="molecule type" value="Genomic_DNA"/>
</dbReference>
<name>A0A1X1T4S8_9MYCO</name>
<evidence type="ECO:0000256" key="1">
    <source>
        <dbReference type="SAM" id="SignalP"/>
    </source>
</evidence>
<sequence length="141" mass="14823">MQLWPRRRVVGAATAVAAAGFVGLAAAGTGVAQPPPPDPCSPAAVMRVHAGVMTQMADYLDSRPDVQQVFIDARSKATSQERHAAIQSFTDTHPDVAAAFQNIRRPMHDLMTRCNLPMGSGMMDRGMAPGQMAPGATAPGQ</sequence>
<evidence type="ECO:0000313" key="4">
    <source>
        <dbReference type="Proteomes" id="UP000193564"/>
    </source>
</evidence>
<dbReference type="NCBIfam" id="TIGR04529">
    <property type="entry name" value="MTB_hemophore"/>
    <property type="match status" value="1"/>
</dbReference>
<dbReference type="InterPro" id="IPR032407">
    <property type="entry name" value="MHB"/>
</dbReference>
<dbReference type="OrthoDB" id="4752309at2"/>
<keyword evidence="4" id="KW-1185">Reference proteome</keyword>
<dbReference type="AlphaFoldDB" id="A0A1X1T4S8"/>
<proteinExistence type="predicted"/>
<organism evidence="3 4">
    <name type="scientific">Mycolicibacterium doricum</name>
    <dbReference type="NCBI Taxonomy" id="126673"/>
    <lineage>
        <taxon>Bacteria</taxon>
        <taxon>Bacillati</taxon>
        <taxon>Actinomycetota</taxon>
        <taxon>Actinomycetes</taxon>
        <taxon>Mycobacteriales</taxon>
        <taxon>Mycobacteriaceae</taxon>
        <taxon>Mycolicibacterium</taxon>
    </lineage>
</organism>
<feature type="signal peptide" evidence="1">
    <location>
        <begin position="1"/>
        <end position="27"/>
    </location>
</feature>
<feature type="domain" description="Haemophore haem-binding" evidence="2">
    <location>
        <begin position="38"/>
        <end position="115"/>
    </location>
</feature>
<evidence type="ECO:0000313" key="3">
    <source>
        <dbReference type="EMBL" id="ORV39532.1"/>
    </source>
</evidence>
<evidence type="ECO:0000259" key="2">
    <source>
        <dbReference type="Pfam" id="PF16525"/>
    </source>
</evidence>
<dbReference type="InterPro" id="IPR038378">
    <property type="entry name" value="MHB_sf"/>
</dbReference>
<protein>
    <recommendedName>
        <fullName evidence="2">Haemophore haem-binding domain-containing protein</fullName>
    </recommendedName>
</protein>
<dbReference type="Pfam" id="PF16525">
    <property type="entry name" value="MHB"/>
    <property type="match status" value="1"/>
</dbReference>
<dbReference type="GO" id="GO:0020037">
    <property type="term" value="F:heme binding"/>
    <property type="evidence" value="ECO:0007669"/>
    <property type="project" value="InterPro"/>
</dbReference>